<evidence type="ECO:0000256" key="1">
    <source>
        <dbReference type="SAM" id="MobiDB-lite"/>
    </source>
</evidence>
<gene>
    <name evidence="2" type="ORF">J4573_00700</name>
</gene>
<dbReference type="AlphaFoldDB" id="A0A939T2Q7"/>
<comment type="caution">
    <text evidence="2">The sequence shown here is derived from an EMBL/GenBank/DDBJ whole genome shotgun (WGS) entry which is preliminary data.</text>
</comment>
<reference evidence="2" key="1">
    <citation type="submission" date="2021-03" db="EMBL/GenBank/DDBJ databases">
        <authorList>
            <person name="Kanchanasin P."/>
            <person name="Saeng-In P."/>
            <person name="Phongsopitanun W."/>
            <person name="Yuki M."/>
            <person name="Kudo T."/>
            <person name="Ohkuma M."/>
            <person name="Tanasupawat S."/>
        </authorList>
    </citation>
    <scope>NUCLEOTIDE SEQUENCE</scope>
    <source>
        <strain evidence="2">GKU 128</strain>
    </source>
</reference>
<accession>A0A939T2Q7</accession>
<feature type="region of interest" description="Disordered" evidence="1">
    <location>
        <begin position="1"/>
        <end position="46"/>
    </location>
</feature>
<evidence type="ECO:0000313" key="2">
    <source>
        <dbReference type="EMBL" id="MBO2445599.1"/>
    </source>
</evidence>
<dbReference type="EMBL" id="JAGEOJ010000001">
    <property type="protein sequence ID" value="MBO2445599.1"/>
    <property type="molecule type" value="Genomic_DNA"/>
</dbReference>
<dbReference type="Pfam" id="PF19534">
    <property type="entry name" value="DUF6059"/>
    <property type="match status" value="1"/>
</dbReference>
<dbReference type="InterPro" id="IPR045701">
    <property type="entry name" value="DUF6059"/>
</dbReference>
<keyword evidence="3" id="KW-1185">Reference proteome</keyword>
<protein>
    <submittedName>
        <fullName evidence="2">Uncharacterized protein</fullName>
    </submittedName>
</protein>
<feature type="compositionally biased region" description="Acidic residues" evidence="1">
    <location>
        <begin position="12"/>
        <end position="21"/>
    </location>
</feature>
<organism evidence="2 3">
    <name type="scientific">Actinomadura barringtoniae</name>
    <dbReference type="NCBI Taxonomy" id="1427535"/>
    <lineage>
        <taxon>Bacteria</taxon>
        <taxon>Bacillati</taxon>
        <taxon>Actinomycetota</taxon>
        <taxon>Actinomycetes</taxon>
        <taxon>Streptosporangiales</taxon>
        <taxon>Thermomonosporaceae</taxon>
        <taxon>Actinomadura</taxon>
    </lineage>
</organism>
<sequence>MTPRQLHHYLTSEDEDEEECPGEALATPALPPAAHPERLVPDEPLSEEASRLWAELNMGGWPTV</sequence>
<evidence type="ECO:0000313" key="3">
    <source>
        <dbReference type="Proteomes" id="UP000669179"/>
    </source>
</evidence>
<proteinExistence type="predicted"/>
<dbReference type="Proteomes" id="UP000669179">
    <property type="component" value="Unassembled WGS sequence"/>
</dbReference>
<name>A0A939T2Q7_9ACTN</name>